<accession>A0A6J7EDB9</accession>
<dbReference type="EMBL" id="CAFBLP010000029">
    <property type="protein sequence ID" value="CAB4879250.1"/>
    <property type="molecule type" value="Genomic_DNA"/>
</dbReference>
<proteinExistence type="predicted"/>
<reference evidence="1" key="1">
    <citation type="submission" date="2020-05" db="EMBL/GenBank/DDBJ databases">
        <authorList>
            <person name="Chiriac C."/>
            <person name="Salcher M."/>
            <person name="Ghai R."/>
            <person name="Kavagutti S V."/>
        </authorList>
    </citation>
    <scope>NUCLEOTIDE SEQUENCE</scope>
</reference>
<name>A0A6J7EDB9_9ZZZZ</name>
<sequence>MFVVDHIPGHGCGVMRPPGLVFEGLLGQHIGHAVQRCRLAEGQLQRHDAGSEATAQLLDHTGKVGALFVLFVHEDHAWQPERCGAAPQQRRLHLDAIDRADHEHRQISHAEGSIDLSHEVGIAGRVQQVDLVDTLIGGRPLERGERERQRDAPFDGLRFGVQQTRAVIDLAGPRHASGPGQQRLGQGGLADTTVADQHHVANSLRRVAHLHRTPILFGHCCSGTPARVCVRISGDPPCSGRYCQCAPVPIGTKSPGPAALVPCSLRQGAYWVMPPPTPQVSGR</sequence>
<dbReference type="AlphaFoldDB" id="A0A6J7EDB9"/>
<gene>
    <name evidence="1" type="ORF">UFOPK3376_01341</name>
</gene>
<organism evidence="1">
    <name type="scientific">freshwater metagenome</name>
    <dbReference type="NCBI Taxonomy" id="449393"/>
    <lineage>
        <taxon>unclassified sequences</taxon>
        <taxon>metagenomes</taxon>
        <taxon>ecological metagenomes</taxon>
    </lineage>
</organism>
<evidence type="ECO:0000313" key="1">
    <source>
        <dbReference type="EMBL" id="CAB4879250.1"/>
    </source>
</evidence>
<protein>
    <submittedName>
        <fullName evidence="1">Unannotated protein</fullName>
    </submittedName>
</protein>
<dbReference type="AntiFam" id="ANF00072">
    <property type="entry name" value="Shadow ORF (opposite TypA)"/>
</dbReference>